<keyword evidence="3" id="KW-0813">Transport</keyword>
<evidence type="ECO:0000256" key="4">
    <source>
        <dbReference type="ARBA" id="ARBA00022729"/>
    </source>
</evidence>
<dbReference type="AlphaFoldDB" id="A0A1R0XAH8"/>
<comment type="caution">
    <text evidence="8">The sequence shown here is derived from an EMBL/GenBank/DDBJ whole genome shotgun (WGS) entry which is preliminary data.</text>
</comment>
<dbReference type="PANTHER" id="PTHR30532">
    <property type="entry name" value="IRON III DICITRATE-BINDING PERIPLASMIC PROTEIN"/>
    <property type="match status" value="1"/>
</dbReference>
<evidence type="ECO:0000313" key="9">
    <source>
        <dbReference type="Proteomes" id="UP000187465"/>
    </source>
</evidence>
<dbReference type="PROSITE" id="PS51257">
    <property type="entry name" value="PROKAR_LIPOPROTEIN"/>
    <property type="match status" value="1"/>
</dbReference>
<dbReference type="InterPro" id="IPR051313">
    <property type="entry name" value="Bact_iron-sidero_bind"/>
</dbReference>
<dbReference type="EMBL" id="MKQP01000019">
    <property type="protein sequence ID" value="OMD31945.1"/>
    <property type="molecule type" value="Genomic_DNA"/>
</dbReference>
<feature type="domain" description="Fe/B12 periplasmic-binding" evidence="7">
    <location>
        <begin position="82"/>
        <end position="338"/>
    </location>
</feature>
<feature type="region of interest" description="Disordered" evidence="5">
    <location>
        <begin position="31"/>
        <end position="50"/>
    </location>
</feature>
<evidence type="ECO:0000256" key="6">
    <source>
        <dbReference type="SAM" id="SignalP"/>
    </source>
</evidence>
<comment type="similarity">
    <text evidence="2">Belongs to the bacterial solute-binding protein 8 family.</text>
</comment>
<feature type="signal peptide" evidence="6">
    <location>
        <begin position="1"/>
        <end position="24"/>
    </location>
</feature>
<dbReference type="SUPFAM" id="SSF53807">
    <property type="entry name" value="Helical backbone' metal receptor"/>
    <property type="match status" value="1"/>
</dbReference>
<accession>A0A1R0XAH8</accession>
<evidence type="ECO:0000313" key="8">
    <source>
        <dbReference type="EMBL" id="OMD31945.1"/>
    </source>
</evidence>
<comment type="subcellular location">
    <subcellularLocation>
        <location evidence="1">Cell envelope</location>
    </subcellularLocation>
</comment>
<dbReference type="Proteomes" id="UP000187465">
    <property type="component" value="Unassembled WGS sequence"/>
</dbReference>
<dbReference type="InterPro" id="IPR002491">
    <property type="entry name" value="ABC_transptr_periplasmic_BD"/>
</dbReference>
<name>A0A1R0XAH8_9BACL</name>
<dbReference type="Pfam" id="PF01497">
    <property type="entry name" value="Peripla_BP_2"/>
    <property type="match status" value="1"/>
</dbReference>
<evidence type="ECO:0000259" key="7">
    <source>
        <dbReference type="PROSITE" id="PS50983"/>
    </source>
</evidence>
<feature type="chain" id="PRO_5038455417" description="Fe/B12 periplasmic-binding domain-containing protein" evidence="6">
    <location>
        <begin position="25"/>
        <end position="338"/>
    </location>
</feature>
<protein>
    <recommendedName>
        <fullName evidence="7">Fe/B12 periplasmic-binding domain-containing protein</fullName>
    </recommendedName>
</protein>
<dbReference type="RefSeq" id="WP_076179112.1">
    <property type="nucleotide sequence ID" value="NZ_MKQP01000019.1"/>
</dbReference>
<dbReference type="PROSITE" id="PS50983">
    <property type="entry name" value="FE_B12_PBP"/>
    <property type="match status" value="1"/>
</dbReference>
<evidence type="ECO:0000256" key="3">
    <source>
        <dbReference type="ARBA" id="ARBA00022448"/>
    </source>
</evidence>
<dbReference type="Gene3D" id="3.40.50.1980">
    <property type="entry name" value="Nitrogenase molybdenum iron protein domain"/>
    <property type="match status" value="2"/>
</dbReference>
<evidence type="ECO:0000256" key="1">
    <source>
        <dbReference type="ARBA" id="ARBA00004196"/>
    </source>
</evidence>
<proteinExistence type="inferred from homology"/>
<dbReference type="GO" id="GO:0030288">
    <property type="term" value="C:outer membrane-bounded periplasmic space"/>
    <property type="evidence" value="ECO:0007669"/>
    <property type="project" value="TreeGrafter"/>
</dbReference>
<feature type="compositionally biased region" description="Low complexity" evidence="5">
    <location>
        <begin position="38"/>
        <end position="50"/>
    </location>
</feature>
<organism evidence="8 9">
    <name type="scientific">Paenibacillus odorifer</name>
    <dbReference type="NCBI Taxonomy" id="189426"/>
    <lineage>
        <taxon>Bacteria</taxon>
        <taxon>Bacillati</taxon>
        <taxon>Bacillota</taxon>
        <taxon>Bacilli</taxon>
        <taxon>Bacillales</taxon>
        <taxon>Paenibacillaceae</taxon>
        <taxon>Paenibacillus</taxon>
    </lineage>
</organism>
<dbReference type="GO" id="GO:1901678">
    <property type="term" value="P:iron coordination entity transport"/>
    <property type="evidence" value="ECO:0007669"/>
    <property type="project" value="UniProtKB-ARBA"/>
</dbReference>
<reference evidence="8 9" key="1">
    <citation type="submission" date="2016-10" db="EMBL/GenBank/DDBJ databases">
        <title>Paenibacillus species isolates.</title>
        <authorList>
            <person name="Beno S.M."/>
        </authorList>
    </citation>
    <scope>NUCLEOTIDE SEQUENCE [LARGE SCALE GENOMIC DNA]</scope>
    <source>
        <strain evidence="8 9">FSL H7-0604</strain>
    </source>
</reference>
<evidence type="ECO:0000256" key="5">
    <source>
        <dbReference type="SAM" id="MobiDB-lite"/>
    </source>
</evidence>
<dbReference type="PANTHER" id="PTHR30532:SF1">
    <property type="entry name" value="IRON(3+)-HYDROXAMATE-BINDING PROTEIN FHUD"/>
    <property type="match status" value="1"/>
</dbReference>
<evidence type="ECO:0000256" key="2">
    <source>
        <dbReference type="ARBA" id="ARBA00008814"/>
    </source>
</evidence>
<gene>
    <name evidence="8" type="ORF">BJP51_17000</name>
</gene>
<sequence>MKGFNTKTISYVVMVGLLSILLTACGGNNTANQQATDTPVTTSEASATATDEPAVQETEVAARDAFVVTDQVGNTVNIPGTVQKVYAPGLEDYLVTLGVTPVAQWSTGERPQQYLQDTLSGVKEISFANGVPSPESVVDLEPELIIFPTAFYAQNGVYENYSQIAPTYVFKNALGNVVEATETIAKLLGLEDKATEAIAAYNTKLEATRAQLASVSAGKKAIYINANARAIFLVGNFHYGGYVLSELGFAQSALVEGEMSADISLEMLSDLDADYIFINDNDGLGDAFLADIKASPLWKALPAVQAGKVFEVDGDHWRSSGLIAYQKTMDDIVAFLLP</sequence>
<keyword evidence="4 6" id="KW-0732">Signal</keyword>